<name>A0A518C0R9_9BACT</name>
<gene>
    <name evidence="1" type="ORF">Pan265_26820</name>
</gene>
<protein>
    <submittedName>
        <fullName evidence="1">Uncharacterized protein</fullName>
    </submittedName>
</protein>
<dbReference type="KEGG" id="mcad:Pan265_26820"/>
<sequence>MPEVGAVPAGLLMTAVMEGSDEHAEAVRIGWAEPLAAGRAVVVWVDGEVAAWTGHEGDRWLWVLMDRRMAHRVAVRELGLEALLGGGVVAAEADGLRVVRDTSWPVDAGLRVSGDGGALACAVWPADVAREGFGSRFGVGPFGVEGEGGPGLGGGILGDGGLGSGGTAVVVDGSVRRRLGGRVCVSVVGEGGGVVSEACVEAVPLGDGVSVGGAVVEGGVMRVRDREVLR</sequence>
<reference evidence="1 2" key="1">
    <citation type="submission" date="2019-02" db="EMBL/GenBank/DDBJ databases">
        <title>Deep-cultivation of Planctomycetes and their phenomic and genomic characterization uncovers novel biology.</title>
        <authorList>
            <person name="Wiegand S."/>
            <person name="Jogler M."/>
            <person name="Boedeker C."/>
            <person name="Pinto D."/>
            <person name="Vollmers J."/>
            <person name="Rivas-Marin E."/>
            <person name="Kohn T."/>
            <person name="Peeters S.H."/>
            <person name="Heuer A."/>
            <person name="Rast P."/>
            <person name="Oberbeckmann S."/>
            <person name="Bunk B."/>
            <person name="Jeske O."/>
            <person name="Meyerdierks A."/>
            <person name="Storesund J.E."/>
            <person name="Kallscheuer N."/>
            <person name="Luecker S."/>
            <person name="Lage O.M."/>
            <person name="Pohl T."/>
            <person name="Merkel B.J."/>
            <person name="Hornburger P."/>
            <person name="Mueller R.-W."/>
            <person name="Bruemmer F."/>
            <person name="Labrenz M."/>
            <person name="Spormann A.M."/>
            <person name="Op den Camp H."/>
            <person name="Overmann J."/>
            <person name="Amann R."/>
            <person name="Jetten M.S.M."/>
            <person name="Mascher T."/>
            <person name="Medema M.H."/>
            <person name="Devos D.P."/>
            <person name="Kaster A.-K."/>
            <person name="Ovreas L."/>
            <person name="Rohde M."/>
            <person name="Galperin M.Y."/>
            <person name="Jogler C."/>
        </authorList>
    </citation>
    <scope>NUCLEOTIDE SEQUENCE [LARGE SCALE GENOMIC DNA]</scope>
    <source>
        <strain evidence="1 2">Pan265</strain>
    </source>
</reference>
<proteinExistence type="predicted"/>
<dbReference type="Proteomes" id="UP000320386">
    <property type="component" value="Chromosome"/>
</dbReference>
<dbReference type="RefSeq" id="WP_145446965.1">
    <property type="nucleotide sequence ID" value="NZ_CP036280.1"/>
</dbReference>
<accession>A0A518C0R9</accession>
<evidence type="ECO:0000313" key="1">
    <source>
        <dbReference type="EMBL" id="QDU72808.1"/>
    </source>
</evidence>
<dbReference type="AlphaFoldDB" id="A0A518C0R9"/>
<dbReference type="EMBL" id="CP036280">
    <property type="protein sequence ID" value="QDU72808.1"/>
    <property type="molecule type" value="Genomic_DNA"/>
</dbReference>
<organism evidence="1 2">
    <name type="scientific">Mucisphaera calidilacus</name>
    <dbReference type="NCBI Taxonomy" id="2527982"/>
    <lineage>
        <taxon>Bacteria</taxon>
        <taxon>Pseudomonadati</taxon>
        <taxon>Planctomycetota</taxon>
        <taxon>Phycisphaerae</taxon>
        <taxon>Phycisphaerales</taxon>
        <taxon>Phycisphaeraceae</taxon>
        <taxon>Mucisphaera</taxon>
    </lineage>
</organism>
<evidence type="ECO:0000313" key="2">
    <source>
        <dbReference type="Proteomes" id="UP000320386"/>
    </source>
</evidence>
<keyword evidence="2" id="KW-1185">Reference proteome</keyword>